<dbReference type="EMBL" id="JALNMH010000012">
    <property type="protein sequence ID" value="MCK7594911.1"/>
    <property type="molecule type" value="Genomic_DNA"/>
</dbReference>
<dbReference type="Proteomes" id="UP001431449">
    <property type="component" value="Unassembled WGS sequence"/>
</dbReference>
<name>A0ABT0GK40_9GAMM</name>
<protein>
    <submittedName>
        <fullName evidence="1">Uncharacterized protein</fullName>
    </submittedName>
</protein>
<sequence>MQIERHIERYGNLLRLGRRKLILFRIEHLGEGSVVLHLVEGSRRLRAWLLSRRPFETWILDDGHGRRRGPTFRIAGNRLELLGAV</sequence>
<gene>
    <name evidence="1" type="ORF">M0G41_14680</name>
</gene>
<reference evidence="1" key="1">
    <citation type="submission" date="2022-04" db="EMBL/GenBank/DDBJ databases">
        <title>Lysobacter sp. CAU 1642 isolated from sea sand.</title>
        <authorList>
            <person name="Kim W."/>
        </authorList>
    </citation>
    <scope>NUCLEOTIDE SEQUENCE</scope>
    <source>
        <strain evidence="1">CAU 1642</strain>
    </source>
</reference>
<proteinExistence type="predicted"/>
<evidence type="ECO:0000313" key="2">
    <source>
        <dbReference type="Proteomes" id="UP001431449"/>
    </source>
</evidence>
<keyword evidence="2" id="KW-1185">Reference proteome</keyword>
<comment type="caution">
    <text evidence="1">The sequence shown here is derived from an EMBL/GenBank/DDBJ whole genome shotgun (WGS) entry which is preliminary data.</text>
</comment>
<dbReference type="RefSeq" id="WP_248210599.1">
    <property type="nucleotide sequence ID" value="NZ_JALNMH010000012.1"/>
</dbReference>
<organism evidence="1 2">
    <name type="scientific">Pseudomarimonas salicorniae</name>
    <dbReference type="NCBI Taxonomy" id="2933270"/>
    <lineage>
        <taxon>Bacteria</taxon>
        <taxon>Pseudomonadati</taxon>
        <taxon>Pseudomonadota</taxon>
        <taxon>Gammaproteobacteria</taxon>
        <taxon>Lysobacterales</taxon>
        <taxon>Lysobacteraceae</taxon>
        <taxon>Pseudomarimonas</taxon>
    </lineage>
</organism>
<evidence type="ECO:0000313" key="1">
    <source>
        <dbReference type="EMBL" id="MCK7594911.1"/>
    </source>
</evidence>
<accession>A0ABT0GK40</accession>